<dbReference type="OrthoDB" id="4546644at2"/>
<dbReference type="STRING" id="2017.SAMN05444320_102177"/>
<name>A0A1M4XZC4_STRHI</name>
<keyword evidence="2" id="KW-1185">Reference proteome</keyword>
<organism evidence="1 2">
    <name type="scientific">Streptoalloteichus hindustanus</name>
    <dbReference type="NCBI Taxonomy" id="2017"/>
    <lineage>
        <taxon>Bacteria</taxon>
        <taxon>Bacillati</taxon>
        <taxon>Actinomycetota</taxon>
        <taxon>Actinomycetes</taxon>
        <taxon>Pseudonocardiales</taxon>
        <taxon>Pseudonocardiaceae</taxon>
        <taxon>Streptoalloteichus</taxon>
    </lineage>
</organism>
<proteinExistence type="predicted"/>
<dbReference type="Proteomes" id="UP000184501">
    <property type="component" value="Unassembled WGS sequence"/>
</dbReference>
<accession>A0A1M4XZC4</accession>
<reference evidence="1 2" key="1">
    <citation type="submission" date="2016-11" db="EMBL/GenBank/DDBJ databases">
        <authorList>
            <person name="Jaros S."/>
            <person name="Januszkiewicz K."/>
            <person name="Wedrychowicz H."/>
        </authorList>
    </citation>
    <scope>NUCLEOTIDE SEQUENCE [LARGE SCALE GENOMIC DNA]</scope>
    <source>
        <strain evidence="1 2">DSM 44523</strain>
    </source>
</reference>
<sequence>MGSTHSAVAAAVAPEDRAAERSMPEIAASYARLMGWPVVVTDNGILLPLSSAHTALTMPEHRGVDVLAGLRARMLAGPVLAVPGPQPRWVFLAELVALLPTQLTTPAEVRFVRAPHQVPLPPSPTPHGPVTWANPPTASRRWFPPFTAVLAVARTVVPEY</sequence>
<dbReference type="AlphaFoldDB" id="A0A1M4XZC4"/>
<dbReference type="EMBL" id="FQVN01000002">
    <property type="protein sequence ID" value="SHE98778.1"/>
    <property type="molecule type" value="Genomic_DNA"/>
</dbReference>
<evidence type="ECO:0000313" key="2">
    <source>
        <dbReference type="Proteomes" id="UP000184501"/>
    </source>
</evidence>
<protein>
    <submittedName>
        <fullName evidence="1">Uncharacterized protein</fullName>
    </submittedName>
</protein>
<dbReference type="RefSeq" id="WP_073480478.1">
    <property type="nucleotide sequence ID" value="NZ_FQVN01000002.1"/>
</dbReference>
<evidence type="ECO:0000313" key="1">
    <source>
        <dbReference type="EMBL" id="SHE98778.1"/>
    </source>
</evidence>
<gene>
    <name evidence="1" type="ORF">SAMN05444320_102177</name>
</gene>